<evidence type="ECO:0000256" key="2">
    <source>
        <dbReference type="ARBA" id="ARBA00022527"/>
    </source>
</evidence>
<dbReference type="GO" id="GO:0030447">
    <property type="term" value="P:filamentous growth"/>
    <property type="evidence" value="ECO:0007669"/>
    <property type="project" value="UniProtKB-ARBA"/>
</dbReference>
<keyword evidence="6 7" id="KW-0067">ATP-binding</keyword>
<dbReference type="InterPro" id="IPR050494">
    <property type="entry name" value="Ser_Thr_dual-spec_kinase"/>
</dbReference>
<keyword evidence="4 7" id="KW-0547">Nucleotide-binding</keyword>
<evidence type="ECO:0000256" key="5">
    <source>
        <dbReference type="ARBA" id="ARBA00022777"/>
    </source>
</evidence>
<dbReference type="Pfam" id="PF00069">
    <property type="entry name" value="Pkinase"/>
    <property type="match status" value="1"/>
</dbReference>
<proteinExistence type="inferred from homology"/>
<evidence type="ECO:0000256" key="7">
    <source>
        <dbReference type="PROSITE-ProRule" id="PRU10141"/>
    </source>
</evidence>
<dbReference type="InterPro" id="IPR008271">
    <property type="entry name" value="Ser/Thr_kinase_AS"/>
</dbReference>
<gene>
    <name evidence="10" type="ORF">DAPK24_055920</name>
</gene>
<feature type="region of interest" description="Disordered" evidence="8">
    <location>
        <begin position="1"/>
        <end position="25"/>
    </location>
</feature>
<dbReference type="PROSITE" id="PS50011">
    <property type="entry name" value="PROTEIN_KINASE_DOM"/>
    <property type="match status" value="1"/>
</dbReference>
<evidence type="ECO:0000256" key="6">
    <source>
        <dbReference type="ARBA" id="ARBA00022840"/>
    </source>
</evidence>
<reference evidence="10 11" key="1">
    <citation type="journal article" date="2023" name="Elife">
        <title>Identification of key yeast species and microbe-microbe interactions impacting larval growth of Drosophila in the wild.</title>
        <authorList>
            <person name="Mure A."/>
            <person name="Sugiura Y."/>
            <person name="Maeda R."/>
            <person name="Honda K."/>
            <person name="Sakurai N."/>
            <person name="Takahashi Y."/>
            <person name="Watada M."/>
            <person name="Katoh T."/>
            <person name="Gotoh A."/>
            <person name="Gotoh Y."/>
            <person name="Taniguchi I."/>
            <person name="Nakamura K."/>
            <person name="Hayashi T."/>
            <person name="Katayama T."/>
            <person name="Uemura T."/>
            <person name="Hattori Y."/>
        </authorList>
    </citation>
    <scope>NUCLEOTIDE SEQUENCE [LARGE SCALE GENOMIC DNA]</scope>
    <source>
        <strain evidence="10 11">PK-24</strain>
    </source>
</reference>
<dbReference type="GO" id="GO:0004674">
    <property type="term" value="F:protein serine/threonine kinase activity"/>
    <property type="evidence" value="ECO:0007669"/>
    <property type="project" value="UniProtKB-KW"/>
</dbReference>
<evidence type="ECO:0000313" key="10">
    <source>
        <dbReference type="EMBL" id="GMM48994.1"/>
    </source>
</evidence>
<evidence type="ECO:0000256" key="8">
    <source>
        <dbReference type="SAM" id="MobiDB-lite"/>
    </source>
</evidence>
<keyword evidence="11" id="KW-1185">Reference proteome</keyword>
<keyword evidence="5" id="KW-0418">Kinase</keyword>
<feature type="domain" description="Protein kinase" evidence="9">
    <location>
        <begin position="310"/>
        <end position="629"/>
    </location>
</feature>
<evidence type="ECO:0000313" key="11">
    <source>
        <dbReference type="Proteomes" id="UP001378960"/>
    </source>
</evidence>
<feature type="compositionally biased region" description="Polar residues" evidence="8">
    <location>
        <begin position="1"/>
        <end position="12"/>
    </location>
</feature>
<dbReference type="SMART" id="SM00220">
    <property type="entry name" value="S_TKc"/>
    <property type="match status" value="1"/>
</dbReference>
<organism evidence="10 11">
    <name type="scientific">Pichia kluyveri</name>
    <name type="common">Yeast</name>
    <dbReference type="NCBI Taxonomy" id="36015"/>
    <lineage>
        <taxon>Eukaryota</taxon>
        <taxon>Fungi</taxon>
        <taxon>Dikarya</taxon>
        <taxon>Ascomycota</taxon>
        <taxon>Saccharomycotina</taxon>
        <taxon>Pichiomycetes</taxon>
        <taxon>Pichiales</taxon>
        <taxon>Pichiaceae</taxon>
        <taxon>Pichia</taxon>
    </lineage>
</organism>
<sequence>MSSSYRRQSLCNDRTRIPIRPDSSISTIDEGNNISRNGFSRNDNITHRSNKQRNRMSLAPNYTPMQYSSLSKIPLSTASCNNLNTIINDENQNQNQNQSKAKINPDIMMSNTKKTIEINNSNLSRLSINQSKIPRSSSVRDIPNKSLKFNYIVQNKSSINTNNIRDRQVNTDVNKSRLSRSSSIRLSLSSYNKPKHSKIDSIDELMKLLTRNPNTCEKYQKNTPDFNELAEYNMKNPYKFQDLSTKNHTLFSNLSMYERIMQFPNNIYFTGISKTIKIKADLKNTKNNYGFDDYKNKYKIIIGDHINYKYEIESILGNGAFGSVISVINHSFEDQNRKVLMACKIIINNPKYLLQSIEEIKIMKNLRHENIVKYYEHFNFRSHICIITELAGISLYEAIKVNEFKGFSIKLVKTIMKNILKGVSYLHSQNIIHCDLKPENIMINNKGIIKIIDFGSSCYNGKTKYTYLQSRFYRSPEVLMGCKYNQKIDIWPIGLISIELLIGKPIFQPETEFELFILLIQYLNIPSRKYILNSRHEFIIEDDNNTINYNTLLWKAFDNNGGINQEYLKRKTNRTSNIITGNKSIKEYIRKSVRNEYDISKFEELINATLVWNRDRRPEADEMLKFEFFN</sequence>
<dbReference type="PROSITE" id="PS00107">
    <property type="entry name" value="PROTEIN_KINASE_ATP"/>
    <property type="match status" value="1"/>
</dbReference>
<keyword evidence="3" id="KW-0808">Transferase</keyword>
<dbReference type="AlphaFoldDB" id="A0AAV5REH0"/>
<dbReference type="Gene3D" id="3.30.200.20">
    <property type="entry name" value="Phosphorylase Kinase, domain 1"/>
    <property type="match status" value="1"/>
</dbReference>
<keyword evidence="2" id="KW-0723">Serine/threonine-protein kinase</keyword>
<accession>A0AAV5REH0</accession>
<comment type="similarity">
    <text evidence="1">Belongs to the protein kinase superfamily. CMGC Ser/Thr protein kinase family. MNB/DYRK subfamily.</text>
</comment>
<dbReference type="Gene3D" id="1.10.510.10">
    <property type="entry name" value="Transferase(Phosphotransferase) domain 1"/>
    <property type="match status" value="1"/>
</dbReference>
<dbReference type="GO" id="GO:0005737">
    <property type="term" value="C:cytoplasm"/>
    <property type="evidence" value="ECO:0007669"/>
    <property type="project" value="TreeGrafter"/>
</dbReference>
<dbReference type="InterPro" id="IPR017441">
    <property type="entry name" value="Protein_kinase_ATP_BS"/>
</dbReference>
<comment type="caution">
    <text evidence="10">The sequence shown here is derived from an EMBL/GenBank/DDBJ whole genome shotgun (WGS) entry which is preliminary data.</text>
</comment>
<dbReference type="InterPro" id="IPR011009">
    <property type="entry name" value="Kinase-like_dom_sf"/>
</dbReference>
<evidence type="ECO:0000256" key="1">
    <source>
        <dbReference type="ARBA" id="ARBA00008867"/>
    </source>
</evidence>
<dbReference type="Proteomes" id="UP001378960">
    <property type="component" value="Unassembled WGS sequence"/>
</dbReference>
<dbReference type="InterPro" id="IPR000719">
    <property type="entry name" value="Prot_kinase_dom"/>
</dbReference>
<evidence type="ECO:0000256" key="4">
    <source>
        <dbReference type="ARBA" id="ARBA00022741"/>
    </source>
</evidence>
<dbReference type="PROSITE" id="PS00108">
    <property type="entry name" value="PROTEIN_KINASE_ST"/>
    <property type="match status" value="1"/>
</dbReference>
<protein>
    <recommendedName>
        <fullName evidence="9">Protein kinase domain-containing protein</fullName>
    </recommendedName>
</protein>
<dbReference type="GO" id="GO:0005524">
    <property type="term" value="F:ATP binding"/>
    <property type="evidence" value="ECO:0007669"/>
    <property type="project" value="UniProtKB-UniRule"/>
</dbReference>
<dbReference type="SUPFAM" id="SSF56112">
    <property type="entry name" value="Protein kinase-like (PK-like)"/>
    <property type="match status" value="1"/>
</dbReference>
<evidence type="ECO:0000259" key="9">
    <source>
        <dbReference type="PROSITE" id="PS50011"/>
    </source>
</evidence>
<evidence type="ECO:0000256" key="3">
    <source>
        <dbReference type="ARBA" id="ARBA00022679"/>
    </source>
</evidence>
<dbReference type="GO" id="GO:0005856">
    <property type="term" value="C:cytoskeleton"/>
    <property type="evidence" value="ECO:0007669"/>
    <property type="project" value="TreeGrafter"/>
</dbReference>
<dbReference type="PANTHER" id="PTHR24058">
    <property type="entry name" value="DUAL SPECIFICITY PROTEIN KINASE"/>
    <property type="match status" value="1"/>
</dbReference>
<name>A0AAV5REH0_PICKL</name>
<feature type="binding site" evidence="7">
    <location>
        <position position="344"/>
    </location>
    <ligand>
        <name>ATP</name>
        <dbReference type="ChEBI" id="CHEBI:30616"/>
    </ligand>
</feature>
<dbReference type="PANTHER" id="PTHR24058:SF22">
    <property type="entry name" value="DUAL SPECIFICITY TYROSINE-PHOSPHORYLATION-REGULATED KINASE 4"/>
    <property type="match status" value="1"/>
</dbReference>
<dbReference type="EMBL" id="BTGB01000009">
    <property type="protein sequence ID" value="GMM48994.1"/>
    <property type="molecule type" value="Genomic_DNA"/>
</dbReference>